<dbReference type="InterPro" id="IPR015946">
    <property type="entry name" value="KH_dom-like_a/b"/>
</dbReference>
<dbReference type="RefSeq" id="WP_070123784.1">
    <property type="nucleotide sequence ID" value="NZ_MDHN01000008.1"/>
</dbReference>
<organism evidence="1 2">
    <name type="scientific">Alteromonas confluentis</name>
    <dbReference type="NCBI Taxonomy" id="1656094"/>
    <lineage>
        <taxon>Bacteria</taxon>
        <taxon>Pseudomonadati</taxon>
        <taxon>Pseudomonadota</taxon>
        <taxon>Gammaproteobacteria</taxon>
        <taxon>Alteromonadales</taxon>
        <taxon>Alteromonadaceae</taxon>
        <taxon>Alteromonas/Salinimonas group</taxon>
        <taxon>Alteromonas</taxon>
    </lineage>
</organism>
<dbReference type="STRING" id="1656094.BFC18_04670"/>
<dbReference type="OrthoDB" id="9807532at2"/>
<keyword evidence="2" id="KW-1185">Reference proteome</keyword>
<protein>
    <submittedName>
        <fullName evidence="1">OsmC family peroxiredoxin</fullName>
    </submittedName>
</protein>
<dbReference type="AlphaFoldDB" id="A0A1E7ZEY1"/>
<dbReference type="NCBIfam" id="TIGR03562">
    <property type="entry name" value="osmo_induc_OsmC"/>
    <property type="match status" value="1"/>
</dbReference>
<reference evidence="1 2" key="1">
    <citation type="submission" date="2016-08" db="EMBL/GenBank/DDBJ databases">
        <authorList>
            <person name="Seilhamer J.J."/>
        </authorList>
    </citation>
    <scope>NUCLEOTIDE SEQUENCE [LARGE SCALE GENOMIC DNA]</scope>
    <source>
        <strain evidence="1 2">KCTC 42603</strain>
    </source>
</reference>
<comment type="caution">
    <text evidence="1">The sequence shown here is derived from an EMBL/GenBank/DDBJ whole genome shotgun (WGS) entry which is preliminary data.</text>
</comment>
<name>A0A1E7ZEY1_9ALTE</name>
<evidence type="ECO:0000313" key="1">
    <source>
        <dbReference type="EMBL" id="OFC72002.1"/>
    </source>
</evidence>
<dbReference type="InterPro" id="IPR036102">
    <property type="entry name" value="OsmC/Ohrsf"/>
</dbReference>
<dbReference type="Gene3D" id="3.30.300.20">
    <property type="match status" value="1"/>
</dbReference>
<sequence length="143" mass="14950">MAIVKTGSAHYQPLGKDGKGHVSLGSGALSDQPYGFNTRFEDKSGTNPEELIAGAHSSCFAMALSFALSDAGYSEGELKVDAAVTLEKDGDGFKVSQSALTLEAKVSGIDEDKFAEIANGAKQNCPISKLLNADITLDYTLSN</sequence>
<dbReference type="Pfam" id="PF02566">
    <property type="entry name" value="OsmC"/>
    <property type="match status" value="1"/>
</dbReference>
<proteinExistence type="predicted"/>
<accession>A0A1E7ZEY1</accession>
<dbReference type="PANTHER" id="PTHR42830">
    <property type="entry name" value="OSMOTICALLY INDUCIBLE FAMILY PROTEIN"/>
    <property type="match status" value="1"/>
</dbReference>
<dbReference type="SUPFAM" id="SSF82784">
    <property type="entry name" value="OsmC-like"/>
    <property type="match status" value="1"/>
</dbReference>
<dbReference type="GO" id="GO:0004601">
    <property type="term" value="F:peroxidase activity"/>
    <property type="evidence" value="ECO:0007669"/>
    <property type="project" value="InterPro"/>
</dbReference>
<dbReference type="InterPro" id="IPR019904">
    <property type="entry name" value="Peroxiredoxin_OsmC"/>
</dbReference>
<dbReference type="EMBL" id="MDHN01000008">
    <property type="protein sequence ID" value="OFC72002.1"/>
    <property type="molecule type" value="Genomic_DNA"/>
</dbReference>
<dbReference type="GO" id="GO:0006979">
    <property type="term" value="P:response to oxidative stress"/>
    <property type="evidence" value="ECO:0007669"/>
    <property type="project" value="InterPro"/>
</dbReference>
<dbReference type="InterPro" id="IPR003718">
    <property type="entry name" value="OsmC/Ohr_fam"/>
</dbReference>
<dbReference type="PANTHER" id="PTHR42830:SF1">
    <property type="entry name" value="OSMOTICALLY INDUCIBLE FAMILY PROTEIN"/>
    <property type="match status" value="1"/>
</dbReference>
<dbReference type="Proteomes" id="UP000175691">
    <property type="component" value="Unassembled WGS sequence"/>
</dbReference>
<evidence type="ECO:0000313" key="2">
    <source>
        <dbReference type="Proteomes" id="UP000175691"/>
    </source>
</evidence>
<dbReference type="InterPro" id="IPR052707">
    <property type="entry name" value="OsmC_Ohr_Peroxiredoxin"/>
</dbReference>
<gene>
    <name evidence="1" type="ORF">BFC18_04670</name>
</gene>